<evidence type="ECO:0000256" key="10">
    <source>
        <dbReference type="PIRSR" id="PIRSR001589-3"/>
    </source>
</evidence>
<evidence type="ECO:0000256" key="4">
    <source>
        <dbReference type="ARBA" id="ARBA00022741"/>
    </source>
</evidence>
<evidence type="ECO:0000256" key="3">
    <source>
        <dbReference type="ARBA" id="ARBA00012737"/>
    </source>
</evidence>
<protein>
    <recommendedName>
        <fullName evidence="3">asparagine synthase (glutamine-hydrolyzing)</fullName>
        <ecNumber evidence="3">6.3.5.4</ecNumber>
    </recommendedName>
</protein>
<comment type="catalytic activity">
    <reaction evidence="7">
        <text>L-aspartate + L-glutamine + ATP + H2O = L-asparagine + L-glutamate + AMP + diphosphate + H(+)</text>
        <dbReference type="Rhea" id="RHEA:12228"/>
        <dbReference type="ChEBI" id="CHEBI:15377"/>
        <dbReference type="ChEBI" id="CHEBI:15378"/>
        <dbReference type="ChEBI" id="CHEBI:29985"/>
        <dbReference type="ChEBI" id="CHEBI:29991"/>
        <dbReference type="ChEBI" id="CHEBI:30616"/>
        <dbReference type="ChEBI" id="CHEBI:33019"/>
        <dbReference type="ChEBI" id="CHEBI:58048"/>
        <dbReference type="ChEBI" id="CHEBI:58359"/>
        <dbReference type="ChEBI" id="CHEBI:456215"/>
        <dbReference type="EC" id="6.3.5.4"/>
    </reaction>
</comment>
<dbReference type="RefSeq" id="WP_108547731.1">
    <property type="nucleotide sequence ID" value="NZ_CP028903.1"/>
</dbReference>
<dbReference type="GO" id="GO:0005829">
    <property type="term" value="C:cytosol"/>
    <property type="evidence" value="ECO:0007669"/>
    <property type="project" value="TreeGrafter"/>
</dbReference>
<dbReference type="InterPro" id="IPR029055">
    <property type="entry name" value="Ntn_hydrolases_N"/>
</dbReference>
<feature type="binding site" evidence="9">
    <location>
        <position position="100"/>
    </location>
    <ligand>
        <name>L-glutamine</name>
        <dbReference type="ChEBI" id="CHEBI:58359"/>
    </ligand>
</feature>
<keyword evidence="13" id="KW-1185">Reference proteome</keyword>
<keyword evidence="8" id="KW-0028">Amino-acid biosynthesis</keyword>
<dbReference type="SUPFAM" id="SSF52402">
    <property type="entry name" value="Adenine nucleotide alpha hydrolases-like"/>
    <property type="match status" value="1"/>
</dbReference>
<evidence type="ECO:0000256" key="9">
    <source>
        <dbReference type="PIRSR" id="PIRSR001589-2"/>
    </source>
</evidence>
<proteinExistence type="inferred from homology"/>
<accession>A0A2R4VSP7</accession>
<dbReference type="CDD" id="cd00712">
    <property type="entry name" value="AsnB"/>
    <property type="match status" value="1"/>
</dbReference>
<dbReference type="PANTHER" id="PTHR43284">
    <property type="entry name" value="ASPARAGINE SYNTHETASE (GLUTAMINE-HYDROLYZING)"/>
    <property type="match status" value="1"/>
</dbReference>
<dbReference type="CDD" id="cd01991">
    <property type="entry name" value="Asn_synthase_B_C"/>
    <property type="match status" value="1"/>
</dbReference>
<dbReference type="EMBL" id="CP028903">
    <property type="protein sequence ID" value="AWB07442.1"/>
    <property type="molecule type" value="Genomic_DNA"/>
</dbReference>
<feature type="domain" description="Glutamine amidotransferase type-2" evidence="11">
    <location>
        <begin position="2"/>
        <end position="186"/>
    </location>
</feature>
<keyword evidence="12" id="KW-0614">Plasmid</keyword>
<dbReference type="InterPro" id="IPR014729">
    <property type="entry name" value="Rossmann-like_a/b/a_fold"/>
</dbReference>
<dbReference type="InterPro" id="IPR001962">
    <property type="entry name" value="Asn_synthase"/>
</dbReference>
<comment type="pathway">
    <text evidence="1">Amino-acid biosynthesis; L-asparagine biosynthesis; L-asparagine from L-aspartate (L-Gln route): step 1/1.</text>
</comment>
<evidence type="ECO:0000256" key="8">
    <source>
        <dbReference type="PIRSR" id="PIRSR001589-1"/>
    </source>
</evidence>
<dbReference type="KEGG" id="ahu:A6A40_20635"/>
<dbReference type="EC" id="6.3.5.4" evidence="3"/>
<evidence type="ECO:0000313" key="12">
    <source>
        <dbReference type="EMBL" id="AWB07442.1"/>
    </source>
</evidence>
<keyword evidence="4 9" id="KW-0547">Nucleotide-binding</keyword>
<dbReference type="PIRSF" id="PIRSF001589">
    <property type="entry name" value="Asn_synthetase_glu-h"/>
    <property type="match status" value="1"/>
</dbReference>
<evidence type="ECO:0000313" key="13">
    <source>
        <dbReference type="Proteomes" id="UP000077405"/>
    </source>
</evidence>
<dbReference type="Proteomes" id="UP000077405">
    <property type="component" value="Plasmid pYZ2"/>
</dbReference>
<dbReference type="GO" id="GO:0006529">
    <property type="term" value="P:asparagine biosynthetic process"/>
    <property type="evidence" value="ECO:0007669"/>
    <property type="project" value="UniProtKB-KW"/>
</dbReference>
<dbReference type="OrthoDB" id="9763290at2"/>
<reference evidence="12 13" key="1">
    <citation type="submission" date="2018-04" db="EMBL/GenBank/DDBJ databases">
        <title>Complete genome sequence of the nitrogen-fixing bacterium Azospirillum humicireducens type strain SgZ-5.</title>
        <authorList>
            <person name="Yu Z."/>
        </authorList>
    </citation>
    <scope>NUCLEOTIDE SEQUENCE [LARGE SCALE GENOMIC DNA]</scope>
    <source>
        <strain evidence="12 13">SgZ-5</strain>
        <plasmid evidence="12 13">pYZ2</plasmid>
    </source>
</reference>
<comment type="similarity">
    <text evidence="2">Belongs to the asparagine synthetase family.</text>
</comment>
<feature type="site" description="Important for beta-aspartyl-AMP intermediate formation" evidence="10">
    <location>
        <position position="368"/>
    </location>
</feature>
<evidence type="ECO:0000256" key="7">
    <source>
        <dbReference type="ARBA" id="ARBA00048741"/>
    </source>
</evidence>
<feature type="binding site" evidence="9">
    <location>
        <position position="292"/>
    </location>
    <ligand>
        <name>ATP</name>
        <dbReference type="ChEBI" id="CHEBI:30616"/>
    </ligand>
</feature>
<dbReference type="Gene3D" id="3.40.50.620">
    <property type="entry name" value="HUPs"/>
    <property type="match status" value="1"/>
</dbReference>
<geneLocation type="plasmid" evidence="12 13">
    <name>pYZ2</name>
</geneLocation>
<feature type="active site" description="For GATase activity" evidence="8">
    <location>
        <position position="2"/>
    </location>
</feature>
<dbReference type="AlphaFoldDB" id="A0A2R4VSP7"/>
<keyword evidence="8" id="KW-0061">Asparagine biosynthesis</keyword>
<dbReference type="Pfam" id="PF13537">
    <property type="entry name" value="GATase_7"/>
    <property type="match status" value="1"/>
</dbReference>
<dbReference type="PANTHER" id="PTHR43284:SF1">
    <property type="entry name" value="ASPARAGINE SYNTHETASE"/>
    <property type="match status" value="1"/>
</dbReference>
<organism evidence="12 13">
    <name type="scientific">Azospirillum humicireducens</name>
    <dbReference type="NCBI Taxonomy" id="1226968"/>
    <lineage>
        <taxon>Bacteria</taxon>
        <taxon>Pseudomonadati</taxon>
        <taxon>Pseudomonadota</taxon>
        <taxon>Alphaproteobacteria</taxon>
        <taxon>Rhodospirillales</taxon>
        <taxon>Azospirillaceae</taxon>
        <taxon>Azospirillum</taxon>
    </lineage>
</organism>
<dbReference type="Pfam" id="PF00733">
    <property type="entry name" value="Asn_synthase"/>
    <property type="match status" value="1"/>
</dbReference>
<evidence type="ECO:0000256" key="5">
    <source>
        <dbReference type="ARBA" id="ARBA00022840"/>
    </source>
</evidence>
<dbReference type="NCBIfam" id="TIGR01536">
    <property type="entry name" value="asn_synth_AEB"/>
    <property type="match status" value="1"/>
</dbReference>
<dbReference type="SUPFAM" id="SSF56235">
    <property type="entry name" value="N-terminal nucleophile aminohydrolases (Ntn hydrolases)"/>
    <property type="match status" value="1"/>
</dbReference>
<feature type="binding site" evidence="9">
    <location>
        <begin position="366"/>
        <end position="367"/>
    </location>
    <ligand>
        <name>ATP</name>
        <dbReference type="ChEBI" id="CHEBI:30616"/>
    </ligand>
</feature>
<dbReference type="InterPro" id="IPR017932">
    <property type="entry name" value="GATase_2_dom"/>
</dbReference>
<name>A0A2R4VSP7_9PROT</name>
<evidence type="ECO:0000256" key="1">
    <source>
        <dbReference type="ARBA" id="ARBA00005187"/>
    </source>
</evidence>
<evidence type="ECO:0000256" key="2">
    <source>
        <dbReference type="ARBA" id="ARBA00005752"/>
    </source>
</evidence>
<dbReference type="Gene3D" id="3.60.20.10">
    <property type="entry name" value="Glutamine Phosphoribosylpyrophosphate, subunit 1, domain 1"/>
    <property type="match status" value="1"/>
</dbReference>
<dbReference type="GO" id="GO:0004066">
    <property type="term" value="F:asparagine synthase (glutamine-hydrolyzing) activity"/>
    <property type="evidence" value="ECO:0007669"/>
    <property type="project" value="UniProtKB-EC"/>
</dbReference>
<dbReference type="GO" id="GO:0005524">
    <property type="term" value="F:ATP binding"/>
    <property type="evidence" value="ECO:0007669"/>
    <property type="project" value="UniProtKB-KW"/>
</dbReference>
<evidence type="ECO:0000256" key="6">
    <source>
        <dbReference type="ARBA" id="ARBA00022962"/>
    </source>
</evidence>
<sequence>MCGVAGVLAGLHAEPPGLDELKRMIAMLGHRGPDGYGFYRDGRIGLAHARLSIVGLAGGFQPIRNEDSTLWISFNGEIFNHVELRRDLEARGHRFYTRTDTEVIVHAFEEYGPATWAKLNGQFAICLWDTERRELWLVRDRLGILPLFYARRGDHLVFASEAKALFGGGRVTPAFEPARLAQVFTHWSTAPHGSVFAGVESVPAATAIRVDSTLALHVDRYWQPDFATDPSLARLSLDEAADRLEETLLDAIRLRLRADVPVGVYISGGLDSSVIAALARKLDTTHMHSFGIRFTDAGFDETPQQRLVAGHVGTEHHDILCSPQDIQAALPDVIRHGETPLIRTAPAPLFLLSRLVRESGIRVVLSGEGADEWLAGYDIFKEDKVRRFWARQPDSKARPKLLGRVHPFAAVNGQKDSPLWQAFFKRGMMDTEETFYAHRTRWRNTAWSQRLLSADVQAAADDAAFEAHVAAHLPDGWSRWSPLARSQWAEIATFMSPYLLSAQGDRVAMANSIEVRYPFLDPAVDDLCAALPDRVKMLGLRDKLALRRLAARHLPAEIFQRPKRPYRAPMTTALFGDGAPDYVRDLLSPEALARYGLTDADAVSALADKAHRQNGRMAGEREEMALVGTLTLQLLAHYVHDELPQRVREQRDALDRAEIHVLEDRALKDRDADARTATPQPTAA</sequence>
<dbReference type="InterPro" id="IPR006426">
    <property type="entry name" value="Asn_synth_AEB"/>
</dbReference>
<dbReference type="InterPro" id="IPR033738">
    <property type="entry name" value="AsnB_N"/>
</dbReference>
<evidence type="ECO:0000259" key="11">
    <source>
        <dbReference type="PROSITE" id="PS51278"/>
    </source>
</evidence>
<dbReference type="InterPro" id="IPR051786">
    <property type="entry name" value="ASN_synthetase/amidase"/>
</dbReference>
<keyword evidence="5 9" id="KW-0067">ATP-binding</keyword>
<keyword evidence="6 8" id="KW-0315">Glutamine amidotransferase</keyword>
<gene>
    <name evidence="12" type="primary">asnB</name>
    <name evidence="12" type="ORF">A6A40_20635</name>
</gene>
<dbReference type="PROSITE" id="PS51278">
    <property type="entry name" value="GATASE_TYPE_2"/>
    <property type="match status" value="1"/>
</dbReference>